<dbReference type="GO" id="GO:0090560">
    <property type="term" value="F:2-(3-amino-3-carboxypropyl)histidine synthase activity"/>
    <property type="evidence" value="ECO:0007669"/>
    <property type="project" value="UniProtKB-EC"/>
</dbReference>
<evidence type="ECO:0000256" key="10">
    <source>
        <dbReference type="ARBA" id="ARBA00023014"/>
    </source>
</evidence>
<dbReference type="FunFam" id="3.40.50.11840:FF:000001">
    <property type="entry name" value="2-(3-amino-3-carboxypropyl)histidine synthase subunit 1"/>
    <property type="match status" value="1"/>
</dbReference>
<evidence type="ECO:0000256" key="9">
    <source>
        <dbReference type="ARBA" id="ARBA00023004"/>
    </source>
</evidence>
<keyword evidence="10" id="KW-0411">Iron-sulfur</keyword>
<evidence type="ECO:0000256" key="11">
    <source>
        <dbReference type="ARBA" id="ARBA00031690"/>
    </source>
</evidence>
<dbReference type="GO" id="GO:0017183">
    <property type="term" value="P:protein histidyl modification to diphthamide"/>
    <property type="evidence" value="ECO:0007669"/>
    <property type="project" value="UniProtKB-UniPathway"/>
</dbReference>
<sequence length="533" mass="58851">MSSAQSPSKKDASKPRRRFVGSKSSKPSSSTPSSSVLRNQIPAEILEDAELNAIIEQVLPRNYSFEIHKTIYHVRKNQSKMVALQMPEGLQMFACAIADIIEKFTAALTTIMGDVTYGACCVDDYTAIALGCDMLVHYGHSCLVPSNFTQDIKTLYVFVEIGIDSVHVHHTIRANFPSDRGAFQLGLRSLEGGEEIKAGEQIPIAGPGLRIEAPSPEEAAEAPLEKVPNPTRLALVSTIQFVAALQRLKEELSVPYTPSSSSTTPLWTSAYEPNIPRSKPLSPGEILGCTAPKLEGEVDAIVYLGDGRFHLEAIMIANPSVPAFRYDPYSKKLTRERYGHREMRQVRSDAVQGARKSIGWIEASTMDPPSTDNDEPDIPLWGVILGTLGRQGSFRQLQAITNQLRESRIPIPYMPILLSELSPAKLALFNAGQRSESISLELEKYSKPHPRISTFIQTSCPRLSIDWGYAFERPLLSPYECAVVMGAGKDTDWIDSVSESKESEKEMQEVHYPMDFYAAGTPWAVSRVKGVFT</sequence>
<comment type="pathway">
    <text evidence="2">Protein modification; peptidyl-diphthamide biosynthesis.</text>
</comment>
<evidence type="ECO:0000313" key="17">
    <source>
        <dbReference type="EMBL" id="KAE9399031.1"/>
    </source>
</evidence>
<dbReference type="Gene3D" id="3.40.50.11860">
    <property type="entry name" value="Diphthamide synthesis DPH1/DPH2 domain 3"/>
    <property type="match status" value="1"/>
</dbReference>
<name>A0A6A4HN45_9AGAR</name>
<keyword evidence="6" id="KW-0808">Transferase</keyword>
<accession>A0A6A4HN45</accession>
<protein>
    <recommendedName>
        <fullName evidence="5">2-(3-amino-3-carboxypropyl)histidine synthase subunit 1</fullName>
        <ecNumber evidence="4">2.5.1.108</ecNumber>
    </recommendedName>
    <alternativeName>
        <fullName evidence="12">Diphthamide biosynthesis protein 1</fullName>
    </alternativeName>
    <alternativeName>
        <fullName evidence="13">Diphtheria toxin resistance protein 1</fullName>
    </alternativeName>
    <alternativeName>
        <fullName evidence="11">S-adenosyl-L-methionine:L-histidine 3-amino-3-carboxypropyltransferase 1</fullName>
    </alternativeName>
</protein>
<dbReference type="InterPro" id="IPR016435">
    <property type="entry name" value="DPH1/DPH2"/>
</dbReference>
<keyword evidence="7" id="KW-0949">S-adenosyl-L-methionine</keyword>
<dbReference type="PANTHER" id="PTHR10762">
    <property type="entry name" value="DIPHTHAMIDE BIOSYNTHESIS PROTEIN"/>
    <property type="match status" value="1"/>
</dbReference>
<proteinExistence type="inferred from homology"/>
<evidence type="ECO:0000256" key="13">
    <source>
        <dbReference type="ARBA" id="ARBA00032789"/>
    </source>
</evidence>
<dbReference type="InterPro" id="IPR042264">
    <property type="entry name" value="DPH1/DPH2_2"/>
</dbReference>
<evidence type="ECO:0000313" key="18">
    <source>
        <dbReference type="Proteomes" id="UP000799118"/>
    </source>
</evidence>
<evidence type="ECO:0000256" key="3">
    <source>
        <dbReference type="ARBA" id="ARBA00010173"/>
    </source>
</evidence>
<dbReference type="AlphaFoldDB" id="A0A6A4HN45"/>
<evidence type="ECO:0000256" key="6">
    <source>
        <dbReference type="ARBA" id="ARBA00022679"/>
    </source>
</evidence>
<evidence type="ECO:0000256" key="14">
    <source>
        <dbReference type="ARBA" id="ARBA00048403"/>
    </source>
</evidence>
<evidence type="ECO:0000256" key="2">
    <source>
        <dbReference type="ARBA" id="ARBA00005156"/>
    </source>
</evidence>
<comment type="catalytic activity">
    <reaction evidence="14">
        <text>L-histidyl-[translation elongation factor 2] + S-adenosyl-L-methionine = 2-[(3S)-amino-3-carboxypropyl]-L-histidyl-[translation elongation factor 2] + S-methyl-5'-thioadenosine + H(+)</text>
        <dbReference type="Rhea" id="RHEA:36783"/>
        <dbReference type="Rhea" id="RHEA-COMP:9748"/>
        <dbReference type="Rhea" id="RHEA-COMP:9749"/>
        <dbReference type="ChEBI" id="CHEBI:15378"/>
        <dbReference type="ChEBI" id="CHEBI:17509"/>
        <dbReference type="ChEBI" id="CHEBI:29979"/>
        <dbReference type="ChEBI" id="CHEBI:59789"/>
        <dbReference type="ChEBI" id="CHEBI:73995"/>
        <dbReference type="EC" id="2.5.1.108"/>
    </reaction>
</comment>
<dbReference type="NCBIfam" id="TIGR00322">
    <property type="entry name" value="diphth2_R"/>
    <property type="match status" value="3"/>
</dbReference>
<dbReference type="InterPro" id="IPR035435">
    <property type="entry name" value="DPH1/DPH2_euk_archaea"/>
</dbReference>
<evidence type="ECO:0000256" key="15">
    <source>
        <dbReference type="ARBA" id="ARBA00060338"/>
    </source>
</evidence>
<comment type="function">
    <text evidence="15">Catalyzes the first step of diphthamide biosynthesis, a post-translational modification of histidine which occurs in elongation factor 2. DPH1 and DPH2 transfer a 3-amino-3-carboxypropyl (ACP) group from S-adenosyl-L-methionine (SAM) to a histidine residue, the reaction is assisted by a reduction system comprising DPH3 and a NADH-dependent reductase, predominantly CBR1.</text>
</comment>
<feature type="compositionally biased region" description="Low complexity" evidence="16">
    <location>
        <begin position="22"/>
        <end position="35"/>
    </location>
</feature>
<reference evidence="17" key="1">
    <citation type="journal article" date="2019" name="Environ. Microbiol.">
        <title>Fungal ecological strategies reflected in gene transcription - a case study of two litter decomposers.</title>
        <authorList>
            <person name="Barbi F."/>
            <person name="Kohler A."/>
            <person name="Barry K."/>
            <person name="Baskaran P."/>
            <person name="Daum C."/>
            <person name="Fauchery L."/>
            <person name="Ihrmark K."/>
            <person name="Kuo A."/>
            <person name="LaButti K."/>
            <person name="Lipzen A."/>
            <person name="Morin E."/>
            <person name="Grigoriev I.V."/>
            <person name="Henrissat B."/>
            <person name="Lindahl B."/>
            <person name="Martin F."/>
        </authorList>
    </citation>
    <scope>NUCLEOTIDE SEQUENCE</scope>
    <source>
        <strain evidence="17">JB14</strain>
    </source>
</reference>
<evidence type="ECO:0000256" key="12">
    <source>
        <dbReference type="ARBA" id="ARBA00032574"/>
    </source>
</evidence>
<evidence type="ECO:0000256" key="1">
    <source>
        <dbReference type="ARBA" id="ARBA00001966"/>
    </source>
</evidence>
<dbReference type="EC" id="2.5.1.108" evidence="4"/>
<comment type="similarity">
    <text evidence="3">Belongs to the DPH1/DPH2 family. DPH1 subfamily.</text>
</comment>
<gene>
    <name evidence="17" type="ORF">BT96DRAFT_965788</name>
</gene>
<dbReference type="Gene3D" id="3.40.50.11850">
    <property type="entry name" value="Diphthamide synthesis DPH1/DPH2 domain 2"/>
    <property type="match status" value="1"/>
</dbReference>
<keyword evidence="8" id="KW-0479">Metal-binding</keyword>
<evidence type="ECO:0000256" key="7">
    <source>
        <dbReference type="ARBA" id="ARBA00022691"/>
    </source>
</evidence>
<dbReference type="InterPro" id="IPR042263">
    <property type="entry name" value="DPH1/DPH2_1"/>
</dbReference>
<keyword evidence="9" id="KW-0408">Iron</keyword>
<dbReference type="OrthoDB" id="1649088at2759"/>
<evidence type="ECO:0000256" key="8">
    <source>
        <dbReference type="ARBA" id="ARBA00022723"/>
    </source>
</evidence>
<dbReference type="UniPathway" id="UPA00559"/>
<dbReference type="GO" id="GO:0046872">
    <property type="term" value="F:metal ion binding"/>
    <property type="evidence" value="ECO:0007669"/>
    <property type="project" value="UniProtKB-KW"/>
</dbReference>
<organism evidence="17 18">
    <name type="scientific">Gymnopus androsaceus JB14</name>
    <dbReference type="NCBI Taxonomy" id="1447944"/>
    <lineage>
        <taxon>Eukaryota</taxon>
        <taxon>Fungi</taxon>
        <taxon>Dikarya</taxon>
        <taxon>Basidiomycota</taxon>
        <taxon>Agaricomycotina</taxon>
        <taxon>Agaricomycetes</taxon>
        <taxon>Agaricomycetidae</taxon>
        <taxon>Agaricales</taxon>
        <taxon>Marasmiineae</taxon>
        <taxon>Omphalotaceae</taxon>
        <taxon>Gymnopus</taxon>
    </lineage>
</organism>
<dbReference type="Pfam" id="PF01866">
    <property type="entry name" value="Diphthamide_syn"/>
    <property type="match status" value="2"/>
</dbReference>
<keyword evidence="18" id="KW-1185">Reference proteome</keyword>
<dbReference type="GO" id="GO:0051536">
    <property type="term" value="F:iron-sulfur cluster binding"/>
    <property type="evidence" value="ECO:0007669"/>
    <property type="project" value="UniProtKB-KW"/>
</dbReference>
<evidence type="ECO:0000256" key="5">
    <source>
        <dbReference type="ARBA" id="ARBA00021915"/>
    </source>
</evidence>
<feature type="region of interest" description="Disordered" evidence="16">
    <location>
        <begin position="1"/>
        <end position="36"/>
    </location>
</feature>
<dbReference type="PANTHER" id="PTHR10762:SF1">
    <property type="entry name" value="2-(3-AMINO-3-CARBOXYPROPYL)HISTIDINE SYNTHASE SUBUNIT 1"/>
    <property type="match status" value="1"/>
</dbReference>
<dbReference type="Gene3D" id="3.40.50.11840">
    <property type="entry name" value="Diphthamide synthesis DPH1/DPH2 domain 1"/>
    <property type="match status" value="1"/>
</dbReference>
<dbReference type="EMBL" id="ML769474">
    <property type="protein sequence ID" value="KAE9399031.1"/>
    <property type="molecule type" value="Genomic_DNA"/>
</dbReference>
<dbReference type="Proteomes" id="UP000799118">
    <property type="component" value="Unassembled WGS sequence"/>
</dbReference>
<evidence type="ECO:0000256" key="16">
    <source>
        <dbReference type="SAM" id="MobiDB-lite"/>
    </source>
</evidence>
<comment type="cofactor">
    <cofactor evidence="1">
        <name>[4Fe-4S] cluster</name>
        <dbReference type="ChEBI" id="CHEBI:49883"/>
    </cofactor>
</comment>
<evidence type="ECO:0000256" key="4">
    <source>
        <dbReference type="ARBA" id="ARBA00012221"/>
    </source>
</evidence>
<dbReference type="SFLD" id="SFLDS00032">
    <property type="entry name" value="Radical_SAM_3-amino-3-carboxyp"/>
    <property type="match status" value="1"/>
</dbReference>
<dbReference type="InterPro" id="IPR042265">
    <property type="entry name" value="DPH1/DPH2_3"/>
</dbReference>
<dbReference type="PIRSF" id="PIRSF004967">
    <property type="entry name" value="DPH1"/>
    <property type="match status" value="1"/>
</dbReference>